<reference evidence="3" key="3">
    <citation type="submission" date="2013-11" db="EMBL/GenBank/DDBJ databases">
        <title>The Genome Sequence of Phytophthora parasitica IAC_01/95.</title>
        <authorList>
            <consortium name="The Broad Institute Genomics Platform"/>
            <person name="Russ C."/>
            <person name="Tyler B."/>
            <person name="Panabieres F."/>
            <person name="Shan W."/>
            <person name="Tripathy S."/>
            <person name="Grunwald N."/>
            <person name="Machado M."/>
            <person name="Johnson C.S."/>
            <person name="Arredondo F."/>
            <person name="Hong C."/>
            <person name="Coffey M."/>
            <person name="Young S.K."/>
            <person name="Zeng Q."/>
            <person name="Gargeya S."/>
            <person name="Fitzgerald M."/>
            <person name="Abouelleil A."/>
            <person name="Alvarado L."/>
            <person name="Chapman S.B."/>
            <person name="Gainer-Dewar J."/>
            <person name="Goldberg J."/>
            <person name="Griggs A."/>
            <person name="Gujja S."/>
            <person name="Hansen M."/>
            <person name="Howarth C."/>
            <person name="Imamovic A."/>
            <person name="Ireland A."/>
            <person name="Larimer J."/>
            <person name="McCowan C."/>
            <person name="Murphy C."/>
            <person name="Pearson M."/>
            <person name="Poon T.W."/>
            <person name="Priest M."/>
            <person name="Roberts A."/>
            <person name="Saif S."/>
            <person name="Shea T."/>
            <person name="Sykes S."/>
            <person name="Wortman J."/>
            <person name="Nusbaum C."/>
            <person name="Birren B."/>
        </authorList>
    </citation>
    <scope>NUCLEOTIDE SEQUENCE [LARGE SCALE GENOMIC DNA]</scope>
    <source>
        <strain evidence="3">IAC_01/95</strain>
    </source>
</reference>
<dbReference type="EMBL" id="KI694099">
    <property type="protein sequence ID" value="ETM41389.1"/>
    <property type="molecule type" value="Genomic_DNA"/>
</dbReference>
<dbReference type="Proteomes" id="UP000054423">
    <property type="component" value="Unassembled WGS sequence"/>
</dbReference>
<evidence type="ECO:0000313" key="3">
    <source>
        <dbReference type="EMBL" id="ETM41389.1"/>
    </source>
</evidence>
<dbReference type="Proteomes" id="UP000054532">
    <property type="component" value="Unassembled WGS sequence"/>
</dbReference>
<evidence type="ECO:0000313" key="1">
    <source>
        <dbReference type="EMBL" id="ETK81480.1"/>
    </source>
</evidence>
<dbReference type="EMBL" id="KI687455">
    <property type="protein sequence ID" value="ETK81480.1"/>
    <property type="molecule type" value="Genomic_DNA"/>
</dbReference>
<proteinExistence type="predicted"/>
<reference evidence="1" key="2">
    <citation type="submission" date="2013-11" db="EMBL/GenBank/DDBJ databases">
        <title>The Genome Sequence of Phytophthora parasitica CJ02B3.</title>
        <authorList>
            <consortium name="The Broad Institute Genomics Platform"/>
            <person name="Russ C."/>
            <person name="Tyler B."/>
            <person name="Panabieres F."/>
            <person name="Shan W."/>
            <person name="Tripathy S."/>
            <person name="Grunwald N."/>
            <person name="Machado M."/>
            <person name="Johnson C.S."/>
            <person name="Arredondo F."/>
            <person name="Hong C."/>
            <person name="Coffey M."/>
            <person name="Young S.K."/>
            <person name="Zeng Q."/>
            <person name="Gargeya S."/>
            <person name="Fitzgerald M."/>
            <person name="Abouelleil A."/>
            <person name="Alvarado L."/>
            <person name="Chapman S.B."/>
            <person name="Gainer-Dewar J."/>
            <person name="Goldberg J."/>
            <person name="Griggs A."/>
            <person name="Gujja S."/>
            <person name="Hansen M."/>
            <person name="Howarth C."/>
            <person name="Imamovic A."/>
            <person name="Ireland A."/>
            <person name="Larimer J."/>
            <person name="McCowan C."/>
            <person name="Murphy C."/>
            <person name="Pearson M."/>
            <person name="Poon T.W."/>
            <person name="Priest M."/>
            <person name="Roberts A."/>
            <person name="Saif S."/>
            <person name="Shea T."/>
            <person name="Sykes S."/>
            <person name="Wortman J."/>
            <person name="Nusbaum C."/>
            <person name="Birren B."/>
        </authorList>
    </citation>
    <scope>NUCLEOTIDE SEQUENCE [LARGE SCALE GENOMIC DNA]</scope>
    <source>
        <strain evidence="1">CJ02B3</strain>
    </source>
</reference>
<gene>
    <name evidence="3" type="ORF">L914_12824</name>
    <name evidence="1" type="ORF">L915_13018</name>
    <name evidence="2" type="ORF">L917_12756</name>
</gene>
<accession>W2N114</accession>
<reference evidence="2" key="1">
    <citation type="submission" date="2013-11" db="EMBL/GenBank/DDBJ databases">
        <title>The Genome Sequence of Phytophthora parasitica CHvinca01.</title>
        <authorList>
            <consortium name="The Broad Institute Genomics Platform"/>
            <person name="Russ C."/>
            <person name="Tyler B."/>
            <person name="Panabieres F."/>
            <person name="Shan W."/>
            <person name="Tripathy S."/>
            <person name="Grunwald N."/>
            <person name="Machado M."/>
            <person name="Johnson C.S."/>
            <person name="Arredondo F."/>
            <person name="Hong C."/>
            <person name="Coffey M."/>
            <person name="Young S.K."/>
            <person name="Zeng Q."/>
            <person name="Gargeya S."/>
            <person name="Fitzgerald M."/>
            <person name="Abouelleil A."/>
            <person name="Alvarado L."/>
            <person name="Chapman S.B."/>
            <person name="Gainer-Dewar J."/>
            <person name="Goldberg J."/>
            <person name="Griggs A."/>
            <person name="Gujja S."/>
            <person name="Hansen M."/>
            <person name="Howarth C."/>
            <person name="Imamovic A."/>
            <person name="Ireland A."/>
            <person name="Larimer J."/>
            <person name="McCowan C."/>
            <person name="Murphy C."/>
            <person name="Pearson M."/>
            <person name="Poon T.W."/>
            <person name="Priest M."/>
            <person name="Roberts A."/>
            <person name="Saif S."/>
            <person name="Shea T."/>
            <person name="Sykes S."/>
            <person name="Wortman J."/>
            <person name="Nusbaum C."/>
            <person name="Birren B."/>
        </authorList>
    </citation>
    <scope>NUCLEOTIDE SEQUENCE [LARGE SCALE GENOMIC DNA]</scope>
    <source>
        <strain evidence="2">CHvinca01</strain>
    </source>
</reference>
<evidence type="ECO:0000313" key="2">
    <source>
        <dbReference type="EMBL" id="ETL88144.1"/>
    </source>
</evidence>
<organism evidence="3">
    <name type="scientific">Phytophthora nicotianae</name>
    <name type="common">Potato buckeye rot agent</name>
    <name type="synonym">Phytophthora parasitica</name>
    <dbReference type="NCBI Taxonomy" id="4792"/>
    <lineage>
        <taxon>Eukaryota</taxon>
        <taxon>Sar</taxon>
        <taxon>Stramenopiles</taxon>
        <taxon>Oomycota</taxon>
        <taxon>Peronosporomycetes</taxon>
        <taxon>Peronosporales</taxon>
        <taxon>Peronosporaceae</taxon>
        <taxon>Phytophthora</taxon>
    </lineage>
</organism>
<name>W2N114_PHYNI</name>
<protein>
    <submittedName>
        <fullName evidence="3">Uncharacterized protein</fullName>
    </submittedName>
</protein>
<dbReference type="EMBL" id="KI680879">
    <property type="protein sequence ID" value="ETL88144.1"/>
    <property type="molecule type" value="Genomic_DNA"/>
</dbReference>
<sequence length="33" mass="3757">MVSRFTTMEDLKMLQELIREKPFAANGGSTLEI</sequence>
<dbReference type="Proteomes" id="UP000053236">
    <property type="component" value="Unassembled WGS sequence"/>
</dbReference>
<dbReference type="AlphaFoldDB" id="W2N114"/>